<sequence length="197" mass="22907">MGVRWYFSLKDQSQELKKETTSQDQTANWKIYRNEFYGFEFEYPRDYKINEWGPRSKDEAKFPMSNAIFVQTPPRADGSADNVLGIMVPDREFIKKSGEDYTHFITKPGVCGKYDSNSQSQISSELVGIGSYSGKKVTEIFPTEYSNRQTFQIFYCIAHPQNPLVIFTPQGSEVGRQDEDQEYKIFEEIISTFRFTE</sequence>
<dbReference type="Proteomes" id="UP000178256">
    <property type="component" value="Unassembled WGS sequence"/>
</dbReference>
<evidence type="ECO:0000313" key="1">
    <source>
        <dbReference type="EMBL" id="OGN26224.1"/>
    </source>
</evidence>
<reference evidence="1 2" key="1">
    <citation type="journal article" date="2016" name="Nat. Commun.">
        <title>Thousands of microbial genomes shed light on interconnected biogeochemical processes in an aquifer system.</title>
        <authorList>
            <person name="Anantharaman K."/>
            <person name="Brown C.T."/>
            <person name="Hug L.A."/>
            <person name="Sharon I."/>
            <person name="Castelle C.J."/>
            <person name="Probst A.J."/>
            <person name="Thomas B.C."/>
            <person name="Singh A."/>
            <person name="Wilkins M.J."/>
            <person name="Karaoz U."/>
            <person name="Brodie E.L."/>
            <person name="Williams K.H."/>
            <person name="Hubbard S.S."/>
            <person name="Banfield J.F."/>
        </authorList>
    </citation>
    <scope>NUCLEOTIDE SEQUENCE [LARGE SCALE GENOMIC DNA]</scope>
</reference>
<gene>
    <name evidence="1" type="ORF">A2925_04915</name>
</gene>
<organism evidence="1 2">
    <name type="scientific">Candidatus Yanofskybacteria bacterium RIFCSPLOWO2_01_FULL_44_22</name>
    <dbReference type="NCBI Taxonomy" id="1802697"/>
    <lineage>
        <taxon>Bacteria</taxon>
        <taxon>Candidatus Yanofskyibacteriota</taxon>
    </lineage>
</organism>
<comment type="caution">
    <text evidence="1">The sequence shown here is derived from an EMBL/GenBank/DDBJ whole genome shotgun (WGS) entry which is preliminary data.</text>
</comment>
<proteinExistence type="predicted"/>
<dbReference type="AlphaFoldDB" id="A0A1F8GLE3"/>
<accession>A0A1F8GLE3</accession>
<name>A0A1F8GLE3_9BACT</name>
<protein>
    <submittedName>
        <fullName evidence="1">Uncharacterized protein</fullName>
    </submittedName>
</protein>
<evidence type="ECO:0000313" key="2">
    <source>
        <dbReference type="Proteomes" id="UP000178256"/>
    </source>
</evidence>
<dbReference type="EMBL" id="MGKL01000008">
    <property type="protein sequence ID" value="OGN26224.1"/>
    <property type="molecule type" value="Genomic_DNA"/>
</dbReference>